<comment type="caution">
    <text evidence="1">The sequence shown here is derived from an EMBL/GenBank/DDBJ whole genome shotgun (WGS) entry which is preliminary data.</text>
</comment>
<dbReference type="RefSeq" id="WP_161083816.1">
    <property type="nucleotide sequence ID" value="NZ_WWCX01000016.1"/>
</dbReference>
<sequence length="177" mass="20039">MMTDTFSRLMALLTALHEISPNRFFNRLKQAASLDEFYGAALELGYAANSKELRDTYDEQVHSLSEDIRREVGKLDAVFRIKLLPGSPSQKQSWENSASRDPSARYAFRSDGSLEISLLDAELRDAILHVKRVWSHVGNFDGSWTNFKIKLDADQVAELRTRLAEVRRIRSGAALPP</sequence>
<evidence type="ECO:0000313" key="1">
    <source>
        <dbReference type="EMBL" id="MYM94645.1"/>
    </source>
</evidence>
<reference evidence="1" key="1">
    <citation type="submission" date="2019-12" db="EMBL/GenBank/DDBJ databases">
        <title>Novel species isolated from a subtropical stream in China.</title>
        <authorList>
            <person name="Lu H."/>
        </authorList>
    </citation>
    <scope>NUCLEOTIDE SEQUENCE [LARGE SCALE GENOMIC DNA]</scope>
    <source>
        <strain evidence="1">FT81W</strain>
    </source>
</reference>
<dbReference type="Proteomes" id="UP000447355">
    <property type="component" value="Unassembled WGS sequence"/>
</dbReference>
<dbReference type="EMBL" id="WWCX01000016">
    <property type="protein sequence ID" value="MYM94645.1"/>
    <property type="molecule type" value="Genomic_DNA"/>
</dbReference>
<organism evidence="1 2">
    <name type="scientific">Duganella vulcania</name>
    <dbReference type="NCBI Taxonomy" id="2692166"/>
    <lineage>
        <taxon>Bacteria</taxon>
        <taxon>Pseudomonadati</taxon>
        <taxon>Pseudomonadota</taxon>
        <taxon>Betaproteobacteria</taxon>
        <taxon>Burkholderiales</taxon>
        <taxon>Oxalobacteraceae</taxon>
        <taxon>Telluria group</taxon>
        <taxon>Duganella</taxon>
    </lineage>
</organism>
<gene>
    <name evidence="1" type="ORF">GTP90_12310</name>
</gene>
<name>A0A845GMJ6_9BURK</name>
<protein>
    <submittedName>
        <fullName evidence="1">Uncharacterized protein</fullName>
    </submittedName>
</protein>
<accession>A0A845GMJ6</accession>
<evidence type="ECO:0000313" key="2">
    <source>
        <dbReference type="Proteomes" id="UP000447355"/>
    </source>
</evidence>
<proteinExistence type="predicted"/>
<dbReference type="AlphaFoldDB" id="A0A845GMJ6"/>